<dbReference type="HOGENOM" id="CLU_060493_0_0_10"/>
<dbReference type="OrthoDB" id="9152336at2"/>
<dbReference type="STRING" id="388413.ALPR1_12160"/>
<dbReference type="eggNOG" id="COG2321">
    <property type="taxonomic scope" value="Bacteria"/>
</dbReference>
<dbReference type="PROSITE" id="PS51257">
    <property type="entry name" value="PROKAR_LIPOPROTEIN"/>
    <property type="match status" value="1"/>
</dbReference>
<evidence type="ECO:0000313" key="1">
    <source>
        <dbReference type="EMBL" id="EAZ82971.1"/>
    </source>
</evidence>
<evidence type="ECO:0008006" key="3">
    <source>
        <dbReference type="Google" id="ProtNLM"/>
    </source>
</evidence>
<dbReference type="EMBL" id="CM001023">
    <property type="protein sequence ID" value="EAZ82971.1"/>
    <property type="molecule type" value="Genomic_DNA"/>
</dbReference>
<comment type="caution">
    <text evidence="1">The sequence shown here is derived from an EMBL/GenBank/DDBJ whole genome shotgun (WGS) entry which is preliminary data.</text>
</comment>
<proteinExistence type="predicted"/>
<reference evidence="1 2" key="1">
    <citation type="journal article" date="2011" name="J. Bacteriol.">
        <title>Complete genome sequence of Algoriphagus sp. PR1, bacterial prey of a colony-forming choanoflagellate.</title>
        <authorList>
            <person name="Alegado R.A."/>
            <person name="Ferriera S."/>
            <person name="Nusbaum C."/>
            <person name="Young S.K."/>
            <person name="Zeng Q."/>
            <person name="Imamovic A."/>
            <person name="Fairclough S.R."/>
            <person name="King N."/>
        </authorList>
    </citation>
    <scope>NUCLEOTIDE SEQUENCE [LARGE SCALE GENOMIC DNA]</scope>
    <source>
        <strain evidence="1 2">PR1</strain>
    </source>
</reference>
<dbReference type="AlphaFoldDB" id="A3HT03"/>
<protein>
    <recommendedName>
        <fullName evidence="3">Lipoprotein</fullName>
    </recommendedName>
</protein>
<dbReference type="EMBL" id="AAXU02000001">
    <property type="protein sequence ID" value="EAZ82971.1"/>
    <property type="molecule type" value="Genomic_DNA"/>
</dbReference>
<keyword evidence="2" id="KW-1185">Reference proteome</keyword>
<dbReference type="Proteomes" id="UP000003919">
    <property type="component" value="Chromosome"/>
</dbReference>
<accession>A3HT03</accession>
<evidence type="ECO:0000313" key="2">
    <source>
        <dbReference type="Proteomes" id="UP000003919"/>
    </source>
</evidence>
<dbReference type="RefSeq" id="WP_008200877.1">
    <property type="nucleotide sequence ID" value="NZ_CM001023.1"/>
</dbReference>
<gene>
    <name evidence="1" type="ORF">ALPR1_12160</name>
</gene>
<name>A3HT03_9BACT</name>
<organism evidence="1 2">
    <name type="scientific">Algoriphagus machipongonensis</name>
    <dbReference type="NCBI Taxonomy" id="388413"/>
    <lineage>
        <taxon>Bacteria</taxon>
        <taxon>Pseudomonadati</taxon>
        <taxon>Bacteroidota</taxon>
        <taxon>Cytophagia</taxon>
        <taxon>Cytophagales</taxon>
        <taxon>Cyclobacteriaceae</taxon>
        <taxon>Algoriphagus</taxon>
    </lineage>
</organism>
<sequence length="411" mass="46308">MAFLKKINKIGLGIFALSFLLLTSCELEPSDKIDPTTSSELSSQDNGKIILPDYLLLHENFGRINGSNSNQRLDPESTPQIESEDYKNFREMVRQAMEAVEPSPCGPTDFNYWINNELEGWDEPALFGFTVYQLASFIGMLDFPTYDALLFENSSEDQYFGLDGEHTQVLTKTFKDLKRFWDIPSEDIVLAAMHGNMLLDREKVIRIDKILYNDDQANAELYADLIIFLFENFSQYRNGEHPIFTFNAFAQTSFEFGGNLIPSKIIMGDGILDAYTGLGFEDVAPQAILAHEYGHQIQYAVGTFDNPISSDRAENTRRTEMMADAFSAYYLSHARGATMQWKRVQQFLEVFFNIGDCGFSNSGHHGTPLQRMAAAQWGYDLANSAKKQGEILSSQEFADLFDAALPSLVGS</sequence>